<dbReference type="Proteomes" id="UP001302602">
    <property type="component" value="Unassembled WGS sequence"/>
</dbReference>
<reference evidence="2" key="2">
    <citation type="submission" date="2023-05" db="EMBL/GenBank/DDBJ databases">
        <authorList>
            <consortium name="Lawrence Berkeley National Laboratory"/>
            <person name="Steindorff A."/>
            <person name="Hensen N."/>
            <person name="Bonometti L."/>
            <person name="Westerberg I."/>
            <person name="Brannstrom I.O."/>
            <person name="Guillou S."/>
            <person name="Cros-Aarteil S."/>
            <person name="Calhoun S."/>
            <person name="Haridas S."/>
            <person name="Kuo A."/>
            <person name="Mondo S."/>
            <person name="Pangilinan J."/>
            <person name="Riley R."/>
            <person name="Labutti K."/>
            <person name="Andreopoulos B."/>
            <person name="Lipzen A."/>
            <person name="Chen C."/>
            <person name="Yanf M."/>
            <person name="Daum C."/>
            <person name="Ng V."/>
            <person name="Clum A."/>
            <person name="Ohm R."/>
            <person name="Martin F."/>
            <person name="Silar P."/>
            <person name="Natvig D."/>
            <person name="Lalanne C."/>
            <person name="Gautier V."/>
            <person name="Ament-Velasquez S.L."/>
            <person name="Kruys A."/>
            <person name="Hutchinson M.I."/>
            <person name="Powell A.J."/>
            <person name="Barry K."/>
            <person name="Miller A.N."/>
            <person name="Grigoriev I.V."/>
            <person name="Debuchy R."/>
            <person name="Gladieux P."/>
            <person name="Thoren M.H."/>
            <person name="Johannesson H."/>
        </authorList>
    </citation>
    <scope>NUCLEOTIDE SEQUENCE</scope>
    <source>
        <strain evidence="2">CBS 731.68</strain>
    </source>
</reference>
<feature type="region of interest" description="Disordered" evidence="1">
    <location>
        <begin position="199"/>
        <end position="227"/>
    </location>
</feature>
<gene>
    <name evidence="2" type="ORF">N657DRAFT_640525</name>
</gene>
<evidence type="ECO:0008006" key="4">
    <source>
        <dbReference type="Google" id="ProtNLM"/>
    </source>
</evidence>
<name>A0AAN6Z5P4_9PEZI</name>
<protein>
    <recommendedName>
        <fullName evidence="4">Ureidoglycolate hydrolase</fullName>
    </recommendedName>
</protein>
<dbReference type="InterPro" id="IPR009097">
    <property type="entry name" value="Cyclic_Pdiesterase"/>
</dbReference>
<evidence type="ECO:0000313" key="2">
    <source>
        <dbReference type="EMBL" id="KAK4126665.1"/>
    </source>
</evidence>
<evidence type="ECO:0000256" key="1">
    <source>
        <dbReference type="SAM" id="MobiDB-lite"/>
    </source>
</evidence>
<proteinExistence type="predicted"/>
<accession>A0AAN6Z5P4</accession>
<dbReference type="AlphaFoldDB" id="A0AAN6Z5P4"/>
<dbReference type="RefSeq" id="XP_062650436.1">
    <property type="nucleotide sequence ID" value="XM_062791982.1"/>
</dbReference>
<feature type="compositionally biased region" description="Polar residues" evidence="1">
    <location>
        <begin position="210"/>
        <end position="223"/>
    </location>
</feature>
<organism evidence="2 3">
    <name type="scientific">Parathielavia appendiculata</name>
    <dbReference type="NCBI Taxonomy" id="2587402"/>
    <lineage>
        <taxon>Eukaryota</taxon>
        <taxon>Fungi</taxon>
        <taxon>Dikarya</taxon>
        <taxon>Ascomycota</taxon>
        <taxon>Pezizomycotina</taxon>
        <taxon>Sordariomycetes</taxon>
        <taxon>Sordariomycetidae</taxon>
        <taxon>Sordariales</taxon>
        <taxon>Chaetomiaceae</taxon>
        <taxon>Parathielavia</taxon>
    </lineage>
</organism>
<evidence type="ECO:0000313" key="3">
    <source>
        <dbReference type="Proteomes" id="UP001302602"/>
    </source>
</evidence>
<dbReference type="EMBL" id="MU853224">
    <property type="protein sequence ID" value="KAK4126665.1"/>
    <property type="molecule type" value="Genomic_DNA"/>
</dbReference>
<sequence>MAPGSVFPLTEDAPKFEDLSGLEIKPGDNPYDALINACHGSAAEMQARYATHRATRNAQQRGNFLTPEFKGLSIDPILLRLENPDIEPGFKDPRNCLVFWARPPDHIVRLASHLQTLLAKAAPGLWLMPAHRLHLTTLEVAHSRTAEEIASLVSALRPALPAMAGLTFARRSRLVKPMISYDLSAVAVSFLPASGEEVLSPPPAPLSSDHVGQNGQNGQPDQSTAEDPDAYTYHHLRRDVFTMASEKVAIASRYVVPSAHITIGRFLTQKDHETPEQRERWIRTIEDINKWLEDEVWDVKDGEFLGEWMVGKERGLEARCGTLWYGGGRTILAGEGF</sequence>
<dbReference type="SUPFAM" id="SSF55144">
    <property type="entry name" value="LigT-like"/>
    <property type="match status" value="1"/>
</dbReference>
<keyword evidence="3" id="KW-1185">Reference proteome</keyword>
<comment type="caution">
    <text evidence="2">The sequence shown here is derived from an EMBL/GenBank/DDBJ whole genome shotgun (WGS) entry which is preliminary data.</text>
</comment>
<reference evidence="2" key="1">
    <citation type="journal article" date="2023" name="Mol. Phylogenet. Evol.">
        <title>Genome-scale phylogeny and comparative genomics of the fungal order Sordariales.</title>
        <authorList>
            <person name="Hensen N."/>
            <person name="Bonometti L."/>
            <person name="Westerberg I."/>
            <person name="Brannstrom I.O."/>
            <person name="Guillou S."/>
            <person name="Cros-Aarteil S."/>
            <person name="Calhoun S."/>
            <person name="Haridas S."/>
            <person name="Kuo A."/>
            <person name="Mondo S."/>
            <person name="Pangilinan J."/>
            <person name="Riley R."/>
            <person name="LaButti K."/>
            <person name="Andreopoulos B."/>
            <person name="Lipzen A."/>
            <person name="Chen C."/>
            <person name="Yan M."/>
            <person name="Daum C."/>
            <person name="Ng V."/>
            <person name="Clum A."/>
            <person name="Steindorff A."/>
            <person name="Ohm R.A."/>
            <person name="Martin F."/>
            <person name="Silar P."/>
            <person name="Natvig D.O."/>
            <person name="Lalanne C."/>
            <person name="Gautier V."/>
            <person name="Ament-Velasquez S.L."/>
            <person name="Kruys A."/>
            <person name="Hutchinson M.I."/>
            <person name="Powell A.J."/>
            <person name="Barry K."/>
            <person name="Miller A.N."/>
            <person name="Grigoriev I.V."/>
            <person name="Debuchy R."/>
            <person name="Gladieux P."/>
            <person name="Hiltunen Thoren M."/>
            <person name="Johannesson H."/>
        </authorList>
    </citation>
    <scope>NUCLEOTIDE SEQUENCE</scope>
    <source>
        <strain evidence="2">CBS 731.68</strain>
    </source>
</reference>
<dbReference type="GeneID" id="87828751"/>